<dbReference type="GO" id="GO:0019748">
    <property type="term" value="P:secondary metabolic process"/>
    <property type="evidence" value="ECO:0007669"/>
    <property type="project" value="TreeGrafter"/>
</dbReference>
<dbReference type="FunFam" id="3.20.20.140:FF:000029">
    <property type="entry name" value="2-amino-3-carboxymuconate-6-semialdehyde decarboxylase"/>
    <property type="match status" value="1"/>
</dbReference>
<evidence type="ECO:0000256" key="9">
    <source>
        <dbReference type="ARBA" id="ARBA00023239"/>
    </source>
</evidence>
<dbReference type="Proteomes" id="UP000507470">
    <property type="component" value="Unassembled WGS sequence"/>
</dbReference>
<comment type="function">
    <text evidence="10">Converts alpha-amino-beta-carboxymuconate-epsilon-semialdehyde (ACMS) to alpha-aminomuconate semialdehyde (AMS). ACMS can be converted non-enzymatically to quinolate (QA), a key precursor of NAD, and a potent endogenous excitotoxin of neuronal cells which is implicated in the pathogenesis of various neurodegenerative disorders. In the presence of ACMSD, ACMS is converted to AMS, a benign catabolite. ACMSD ultimately controls the metabolic fate of tryptophan catabolism along the kynurenine pathway.</text>
</comment>
<reference evidence="14 15" key="1">
    <citation type="submission" date="2020-06" db="EMBL/GenBank/DDBJ databases">
        <authorList>
            <person name="Li R."/>
            <person name="Bekaert M."/>
        </authorList>
    </citation>
    <scope>NUCLEOTIDE SEQUENCE [LARGE SCALE GENOMIC DNA]</scope>
    <source>
        <strain evidence="15">wild</strain>
    </source>
</reference>
<evidence type="ECO:0000256" key="7">
    <source>
        <dbReference type="ARBA" id="ARBA00022793"/>
    </source>
</evidence>
<keyword evidence="6" id="KW-0479">Metal-binding</keyword>
<dbReference type="OrthoDB" id="191270at2759"/>
<comment type="similarity">
    <text evidence="2">Belongs to the metallo-dependent hydrolases superfamily. ACMSD family.</text>
</comment>
<keyword evidence="8" id="KW-0862">Zinc</keyword>
<comment type="catalytic activity">
    <reaction evidence="12">
        <text>2-amino-3-carboxymuconate 6-semialdehyde + H(+) = 2-aminomuconate 6-semialdehyde + CO2</text>
        <dbReference type="Rhea" id="RHEA:16557"/>
        <dbReference type="ChEBI" id="CHEBI:15378"/>
        <dbReference type="ChEBI" id="CHEBI:16526"/>
        <dbReference type="ChEBI" id="CHEBI:77634"/>
        <dbReference type="ChEBI" id="CHEBI:77803"/>
        <dbReference type="EC" id="4.1.1.45"/>
    </reaction>
</comment>
<dbReference type="GO" id="GO:0005829">
    <property type="term" value="C:cytosol"/>
    <property type="evidence" value="ECO:0007669"/>
    <property type="project" value="UniProtKB-UniRule"/>
</dbReference>
<dbReference type="GO" id="GO:0001760">
    <property type="term" value="F:aminocarboxymuconate-semialdehyde decarboxylase activity"/>
    <property type="evidence" value="ECO:0007669"/>
    <property type="project" value="UniProtKB-UniRule"/>
</dbReference>
<evidence type="ECO:0000256" key="11">
    <source>
        <dbReference type="ARBA" id="ARBA00031120"/>
    </source>
</evidence>
<dbReference type="Gene3D" id="3.20.20.140">
    <property type="entry name" value="Metal-dependent hydrolases"/>
    <property type="match status" value="1"/>
</dbReference>
<dbReference type="EC" id="4.1.1.45" evidence="4 12"/>
<dbReference type="Pfam" id="PF04909">
    <property type="entry name" value="Amidohydro_2"/>
    <property type="match status" value="1"/>
</dbReference>
<accession>A0A6J8C5N0</accession>
<evidence type="ECO:0000256" key="4">
    <source>
        <dbReference type="ARBA" id="ARBA00012365"/>
    </source>
</evidence>
<sequence length="341" mass="38735">MKIDLHTHILPKSWPDLEKRYGYGGWVQMEHNCPGVANMMKNGQFFRKVEENCWCAEARIRDMNDTGVCVQVLSTVPVMFSYWAKPEDTLDLCQIINDDLAQTVKAHPTRFIGLGTLPMQAPDLAIKEMKRCKYQLGFKGVQIGSHINDWNLDAEELRLFFAAAEEHEVGIFVHPWDMDQGERMKKYWLPWLVGMPSETATAICCMTMGGVFQQFPKLKVCFAHGGGAFPFTVGRIEHGYNVRPDLCASDCKESPRSFLGKFYTDSLVHDPISLKLLVDVIGEDRICMGSDYPFPLGEHHPGKLIETMDLDDSLKDKLLVKNACDFLGIKRADYSPHLIFH</sequence>
<dbReference type="UniPathway" id="UPA00270"/>
<dbReference type="PANTHER" id="PTHR21240:SF27">
    <property type="entry name" value="2-AMINO-3-CARBOXYMUCONATE-6-SEMIALDEHYDE DECARBOXYLASE"/>
    <property type="match status" value="1"/>
</dbReference>
<dbReference type="GO" id="GO:1901606">
    <property type="term" value="P:alpha-amino acid catabolic process"/>
    <property type="evidence" value="ECO:0007669"/>
    <property type="project" value="UniProtKB-ARBA"/>
</dbReference>
<dbReference type="GO" id="GO:0170039">
    <property type="term" value="P:proteinogenic amino acid metabolic process"/>
    <property type="evidence" value="ECO:0007669"/>
    <property type="project" value="UniProtKB-ARBA"/>
</dbReference>
<evidence type="ECO:0000256" key="5">
    <source>
        <dbReference type="ARBA" id="ARBA00021214"/>
    </source>
</evidence>
<dbReference type="AlphaFoldDB" id="A0A6J8C5N0"/>
<dbReference type="SUPFAM" id="SSF51556">
    <property type="entry name" value="Metallo-dependent hydrolases"/>
    <property type="match status" value="1"/>
</dbReference>
<dbReference type="GO" id="GO:0016787">
    <property type="term" value="F:hydrolase activity"/>
    <property type="evidence" value="ECO:0007669"/>
    <property type="project" value="InterPro"/>
</dbReference>
<dbReference type="InterPro" id="IPR032466">
    <property type="entry name" value="Metal_Hydrolase"/>
</dbReference>
<proteinExistence type="inferred from homology"/>
<evidence type="ECO:0000256" key="8">
    <source>
        <dbReference type="ARBA" id="ARBA00022833"/>
    </source>
</evidence>
<keyword evidence="9 12" id="KW-0456">Lyase</keyword>
<evidence type="ECO:0000256" key="2">
    <source>
        <dbReference type="ARBA" id="ARBA00005871"/>
    </source>
</evidence>
<evidence type="ECO:0000256" key="3">
    <source>
        <dbReference type="ARBA" id="ARBA00011245"/>
    </source>
</evidence>
<dbReference type="GO" id="GO:0170033">
    <property type="term" value="P:L-amino acid metabolic process"/>
    <property type="evidence" value="ECO:0007669"/>
    <property type="project" value="UniProtKB-ARBA"/>
</dbReference>
<evidence type="ECO:0000313" key="14">
    <source>
        <dbReference type="EMBL" id="CAC5391745.1"/>
    </source>
</evidence>
<evidence type="ECO:0000256" key="6">
    <source>
        <dbReference type="ARBA" id="ARBA00022723"/>
    </source>
</evidence>
<keyword evidence="7 12" id="KW-0210">Decarboxylase</keyword>
<evidence type="ECO:0000256" key="10">
    <source>
        <dbReference type="ARBA" id="ARBA00025318"/>
    </source>
</evidence>
<evidence type="ECO:0000256" key="1">
    <source>
        <dbReference type="ARBA" id="ARBA00005079"/>
    </source>
</evidence>
<comment type="subunit">
    <text evidence="3 12">Monomer.</text>
</comment>
<gene>
    <name evidence="14" type="ORF">MCOR_26739</name>
</gene>
<name>A0A6J8C5N0_MYTCO</name>
<evidence type="ECO:0000259" key="13">
    <source>
        <dbReference type="Pfam" id="PF04909"/>
    </source>
</evidence>
<protein>
    <recommendedName>
        <fullName evidence="5 12">2-amino-3-carboxymuconate-6-semialdehyde decarboxylase</fullName>
        <ecNumber evidence="4 12">4.1.1.45</ecNumber>
    </recommendedName>
    <alternativeName>
        <fullName evidence="11 12">Picolinate carboxylase</fullName>
    </alternativeName>
</protein>
<comment type="pathway">
    <text evidence="1 12">Secondary metabolite metabolism; quinolate metabolism.</text>
</comment>
<dbReference type="PANTHER" id="PTHR21240">
    <property type="entry name" value="2-AMINO-3-CARBOXYLMUCONATE-6-SEMIALDEHYDE DECARBOXYLASE"/>
    <property type="match status" value="1"/>
</dbReference>
<keyword evidence="15" id="KW-1185">Reference proteome</keyword>
<dbReference type="EMBL" id="CACVKT020004826">
    <property type="protein sequence ID" value="CAC5391745.1"/>
    <property type="molecule type" value="Genomic_DNA"/>
</dbReference>
<dbReference type="GO" id="GO:1904985">
    <property type="term" value="P:negative regulation of quinolinate biosynthetic process"/>
    <property type="evidence" value="ECO:0007669"/>
    <property type="project" value="UniProtKB-UniRule"/>
</dbReference>
<evidence type="ECO:0000313" key="15">
    <source>
        <dbReference type="Proteomes" id="UP000507470"/>
    </source>
</evidence>
<dbReference type="GO" id="GO:0046872">
    <property type="term" value="F:metal ion binding"/>
    <property type="evidence" value="ECO:0007669"/>
    <property type="project" value="UniProtKB-KW"/>
</dbReference>
<feature type="domain" description="Amidohydrolase-related" evidence="13">
    <location>
        <begin position="3"/>
        <end position="329"/>
    </location>
</feature>
<organism evidence="14 15">
    <name type="scientific">Mytilus coruscus</name>
    <name type="common">Sea mussel</name>
    <dbReference type="NCBI Taxonomy" id="42192"/>
    <lineage>
        <taxon>Eukaryota</taxon>
        <taxon>Metazoa</taxon>
        <taxon>Spiralia</taxon>
        <taxon>Lophotrochozoa</taxon>
        <taxon>Mollusca</taxon>
        <taxon>Bivalvia</taxon>
        <taxon>Autobranchia</taxon>
        <taxon>Pteriomorphia</taxon>
        <taxon>Mytilida</taxon>
        <taxon>Mytiloidea</taxon>
        <taxon>Mytilidae</taxon>
        <taxon>Mytilinae</taxon>
        <taxon>Mytilus</taxon>
    </lineage>
</organism>
<dbReference type="InterPro" id="IPR032465">
    <property type="entry name" value="ACMSD"/>
</dbReference>
<evidence type="ECO:0000256" key="12">
    <source>
        <dbReference type="RuleBase" id="RU366045"/>
    </source>
</evidence>
<dbReference type="InterPro" id="IPR006680">
    <property type="entry name" value="Amidohydro-rel"/>
</dbReference>